<keyword evidence="1 4" id="KW-0547">Nucleotide-binding</keyword>
<name>A0A1G6CAK5_EUBOX</name>
<evidence type="ECO:0000259" key="5">
    <source>
        <dbReference type="Pfam" id="PF03668"/>
    </source>
</evidence>
<evidence type="ECO:0000259" key="6">
    <source>
        <dbReference type="Pfam" id="PF22740"/>
    </source>
</evidence>
<evidence type="ECO:0000256" key="4">
    <source>
        <dbReference type="HAMAP-Rule" id="MF_00636"/>
    </source>
</evidence>
<dbReference type="HAMAP" id="MF_00636">
    <property type="entry name" value="RapZ_like"/>
    <property type="match status" value="1"/>
</dbReference>
<dbReference type="InterPro" id="IPR027417">
    <property type="entry name" value="P-loop_NTPase"/>
</dbReference>
<evidence type="ECO:0000256" key="3">
    <source>
        <dbReference type="ARBA" id="ARBA00023134"/>
    </source>
</evidence>
<protein>
    <submittedName>
        <fullName evidence="7">UPF0042 nucleotide-binding protein</fullName>
    </submittedName>
</protein>
<keyword evidence="2 4" id="KW-0067">ATP-binding</keyword>
<organism evidence="7 8">
    <name type="scientific">Eubacterium oxidoreducens</name>
    <dbReference type="NCBI Taxonomy" id="1732"/>
    <lineage>
        <taxon>Bacteria</taxon>
        <taxon>Bacillati</taxon>
        <taxon>Bacillota</taxon>
        <taxon>Clostridia</taxon>
        <taxon>Eubacteriales</taxon>
        <taxon>Eubacteriaceae</taxon>
        <taxon>Eubacterium</taxon>
    </lineage>
</organism>
<evidence type="ECO:0000313" key="7">
    <source>
        <dbReference type="EMBL" id="SDB29906.1"/>
    </source>
</evidence>
<dbReference type="InterPro" id="IPR053930">
    <property type="entry name" value="RapZ-like_N"/>
</dbReference>
<gene>
    <name evidence="7" type="ORF">SAMN02910417_02230</name>
</gene>
<keyword evidence="3 4" id="KW-0342">GTP-binding</keyword>
<dbReference type="AlphaFoldDB" id="A0A1G6CAK5"/>
<feature type="binding site" evidence="4">
    <location>
        <begin position="58"/>
        <end position="61"/>
    </location>
    <ligand>
        <name>GTP</name>
        <dbReference type="ChEBI" id="CHEBI:37565"/>
    </ligand>
</feature>
<dbReference type="PANTHER" id="PTHR30448:SF0">
    <property type="entry name" value="RNASE ADAPTER PROTEIN RAPZ"/>
    <property type="match status" value="1"/>
</dbReference>
<dbReference type="Pfam" id="PF03668">
    <property type="entry name" value="RapZ-like_N"/>
    <property type="match status" value="1"/>
</dbReference>
<evidence type="ECO:0000313" key="8">
    <source>
        <dbReference type="Proteomes" id="UP000199228"/>
    </source>
</evidence>
<reference evidence="7 8" key="1">
    <citation type="submission" date="2016-10" db="EMBL/GenBank/DDBJ databases">
        <authorList>
            <person name="de Groot N.N."/>
        </authorList>
    </citation>
    <scope>NUCLEOTIDE SEQUENCE [LARGE SCALE GENOMIC DNA]</scope>
    <source>
        <strain evidence="7 8">DSM 3217</strain>
    </source>
</reference>
<dbReference type="PIRSF" id="PIRSF005052">
    <property type="entry name" value="P-loopkin"/>
    <property type="match status" value="1"/>
</dbReference>
<dbReference type="SUPFAM" id="SSF52540">
    <property type="entry name" value="P-loop containing nucleoside triphosphate hydrolases"/>
    <property type="match status" value="1"/>
</dbReference>
<dbReference type="Pfam" id="PF22740">
    <property type="entry name" value="PapZ_C"/>
    <property type="match status" value="1"/>
</dbReference>
<dbReference type="RefSeq" id="WP_090174430.1">
    <property type="nucleotide sequence ID" value="NZ_FMXR01000017.1"/>
</dbReference>
<dbReference type="Gene3D" id="3.40.50.300">
    <property type="entry name" value="P-loop containing nucleotide triphosphate hydrolases"/>
    <property type="match status" value="1"/>
</dbReference>
<feature type="domain" description="RapZ-like N-terminal" evidence="5">
    <location>
        <begin position="1"/>
        <end position="155"/>
    </location>
</feature>
<evidence type="ECO:0000256" key="2">
    <source>
        <dbReference type="ARBA" id="ARBA00022840"/>
    </source>
</evidence>
<dbReference type="EMBL" id="FMXR01000017">
    <property type="protein sequence ID" value="SDB29906.1"/>
    <property type="molecule type" value="Genomic_DNA"/>
</dbReference>
<feature type="domain" description="RapZ C-terminal" evidence="6">
    <location>
        <begin position="162"/>
        <end position="285"/>
    </location>
</feature>
<evidence type="ECO:0000256" key="1">
    <source>
        <dbReference type="ARBA" id="ARBA00022741"/>
    </source>
</evidence>
<sequence length="290" mass="33353">MEFAIITGLSGAGKTATLKMFEDFGYFCVDNLPIELVEKFAELTVNHPRAENVALGLDARSGDDLDQMEQILQHLRQMGIGYKIVFLDASDEILIKRYKETRRRHPLSEDGRIQEGIQKERERLQFLRKQADYIFDTSHLLIRDLRKDLQNVFVDKKQFGNMMVNIVSFGYKYGIPSDADLVFDVRFLPNPYYVEELKDKTGNDLEVRDYVMNDPESEVFVNKLQDMLAFLLPKYCAEGKNQVIIAVGCTGGKHRSVTIANLLYEHFNEEELGGFGYHLGHRDIEKGKAR</sequence>
<dbReference type="NCBIfam" id="NF003828">
    <property type="entry name" value="PRK05416.1"/>
    <property type="match status" value="1"/>
</dbReference>
<dbReference type="STRING" id="1732.SAMN02910417_02230"/>
<dbReference type="PANTHER" id="PTHR30448">
    <property type="entry name" value="RNASE ADAPTER PROTEIN RAPZ"/>
    <property type="match status" value="1"/>
</dbReference>
<keyword evidence="8" id="KW-1185">Reference proteome</keyword>
<dbReference type="Proteomes" id="UP000199228">
    <property type="component" value="Unassembled WGS sequence"/>
</dbReference>
<dbReference type="InterPro" id="IPR053931">
    <property type="entry name" value="RapZ_C"/>
</dbReference>
<proteinExistence type="inferred from homology"/>
<dbReference type="GO" id="GO:0005524">
    <property type="term" value="F:ATP binding"/>
    <property type="evidence" value="ECO:0007669"/>
    <property type="project" value="UniProtKB-UniRule"/>
</dbReference>
<dbReference type="GO" id="GO:0005525">
    <property type="term" value="F:GTP binding"/>
    <property type="evidence" value="ECO:0007669"/>
    <property type="project" value="UniProtKB-UniRule"/>
</dbReference>
<dbReference type="InterPro" id="IPR005337">
    <property type="entry name" value="RapZ-like"/>
</dbReference>
<dbReference type="OrthoDB" id="9784461at2"/>
<feature type="binding site" evidence="4">
    <location>
        <begin position="8"/>
        <end position="15"/>
    </location>
    <ligand>
        <name>ATP</name>
        <dbReference type="ChEBI" id="CHEBI:30616"/>
    </ligand>
</feature>
<accession>A0A1G6CAK5</accession>